<dbReference type="InterPro" id="IPR050194">
    <property type="entry name" value="Glycosyltransferase_grp1"/>
</dbReference>
<evidence type="ECO:0000313" key="3">
    <source>
        <dbReference type="Proteomes" id="UP000067698"/>
    </source>
</evidence>
<dbReference type="PANTHER" id="PTHR45947:SF3">
    <property type="entry name" value="SULFOQUINOVOSYL TRANSFERASE SQD2"/>
    <property type="match status" value="1"/>
</dbReference>
<dbReference type="Proteomes" id="UP000067698">
    <property type="component" value="Chromosome"/>
</dbReference>
<dbReference type="GO" id="GO:0016757">
    <property type="term" value="F:glycosyltransferase activity"/>
    <property type="evidence" value="ECO:0007669"/>
    <property type="project" value="InterPro"/>
</dbReference>
<evidence type="ECO:0000313" key="2">
    <source>
        <dbReference type="EMBL" id="AMB97164.1"/>
    </source>
</evidence>
<name>A0AAC8WZY5_9LACT</name>
<gene>
    <name evidence="2" type="ORF">AWM74_02435</name>
</gene>
<sequence length="389" mass="44092">MQEAKETKKLRILHVMSGFGGGISSFVLNKAQQMPKYDVIFDVATYDECSDEFERAIQATGGRIYRLQNPKKEGYKVFKASFSKPFEDNEYDLVHCHIEGYRAIPYYRIAKKYGINRFYIHAHLVNDYKIQTLRDKALYRFNQESNTRLSTDVVGCGRLAIKSVYGPNTDMDNAMVIPNSIDLTVYTHSDADFQQMKIAGRRKFGINDQTLLIGHVGRLMPVKNHEKTFEIAQYIQENHIDAKIFIIGSGNLEEVLKDRVTELNLNEIITFTGRISPISEFYPALDVLLLPSFTEGLPTTVVEVQGAGVPTVMSNTITPEVNLGLNMVDTCGLDDTASQWFEKLARMASLEIPDAQIRLQALEDNNFSNEGSAKLYVDFFMGKINDYQI</sequence>
<reference evidence="3" key="2">
    <citation type="submission" date="2016-01" db="EMBL/GenBank/DDBJ databases">
        <title>Six Aerococcus type strain genome sequencing and assembly using PacBio and Illumina Hiseq.</title>
        <authorList>
            <person name="Carkaci D."/>
            <person name="Dargis R."/>
            <person name="Nielsen X.C."/>
            <person name="Skovgaard O."/>
            <person name="Fuursted K."/>
            <person name="Christensen J.J."/>
        </authorList>
    </citation>
    <scope>NUCLEOTIDE SEQUENCE [LARGE SCALE GENOMIC DNA]</scope>
    <source>
        <strain evidence="3">CCUG28094</strain>
    </source>
</reference>
<organism evidence="2 3">
    <name type="scientific">Aerococcus urinaeequi</name>
    <dbReference type="NCBI Taxonomy" id="51665"/>
    <lineage>
        <taxon>Bacteria</taxon>
        <taxon>Bacillati</taxon>
        <taxon>Bacillota</taxon>
        <taxon>Bacilli</taxon>
        <taxon>Lactobacillales</taxon>
        <taxon>Aerococcaceae</taxon>
        <taxon>Aerococcus</taxon>
    </lineage>
</organism>
<dbReference type="SUPFAM" id="SSF53756">
    <property type="entry name" value="UDP-Glycosyltransferase/glycogen phosphorylase"/>
    <property type="match status" value="1"/>
</dbReference>
<evidence type="ECO:0000259" key="1">
    <source>
        <dbReference type="Pfam" id="PF00534"/>
    </source>
</evidence>
<dbReference type="RefSeq" id="WP_026466498.1">
    <property type="nucleotide sequence ID" value="NZ_CP014162.1"/>
</dbReference>
<dbReference type="Gene3D" id="3.40.50.2000">
    <property type="entry name" value="Glycogen Phosphorylase B"/>
    <property type="match status" value="2"/>
</dbReference>
<accession>A0AAC8WZY5</accession>
<protein>
    <submittedName>
        <fullName evidence="2">Glycosyltransferase</fullName>
    </submittedName>
</protein>
<dbReference type="AlphaFoldDB" id="A0AAC8WZY5"/>
<reference evidence="2 3" key="1">
    <citation type="journal article" date="2016" name="Genome Announc.">
        <title>Complete Genome Sequences of Aerococcus christensenii CCUG 28831T, Aerococcus sanguinicola CCUG 43001T, Aerococcus urinae CCUG 36881T, Aerococcus urinaeequi CCUG 28094T, Aerococcus urinaehominis CCUG 42038 BT, and Aerococcus viridans CCUG 4311T.</title>
        <authorList>
            <person name="Carkaci D."/>
            <person name="Dargis R."/>
            <person name="Nielsen X.C."/>
            <person name="Skovgaard O."/>
            <person name="Fuursted K."/>
            <person name="Christensen J.J."/>
        </authorList>
    </citation>
    <scope>NUCLEOTIDE SEQUENCE [LARGE SCALE GENOMIC DNA]</scope>
    <source>
        <strain evidence="2 3">CCUG28094</strain>
    </source>
</reference>
<dbReference type="Pfam" id="PF00534">
    <property type="entry name" value="Glycos_transf_1"/>
    <property type="match status" value="1"/>
</dbReference>
<dbReference type="GeneID" id="92866407"/>
<feature type="domain" description="Glycosyl transferase family 1" evidence="1">
    <location>
        <begin position="201"/>
        <end position="316"/>
    </location>
</feature>
<dbReference type="InterPro" id="IPR001296">
    <property type="entry name" value="Glyco_trans_1"/>
</dbReference>
<dbReference type="EMBL" id="CP014162">
    <property type="protein sequence ID" value="AMB97164.1"/>
    <property type="molecule type" value="Genomic_DNA"/>
</dbReference>
<dbReference type="PANTHER" id="PTHR45947">
    <property type="entry name" value="SULFOQUINOVOSYL TRANSFERASE SQD2"/>
    <property type="match status" value="1"/>
</dbReference>
<proteinExistence type="predicted"/>